<dbReference type="Gene3D" id="3.10.180.10">
    <property type="entry name" value="2,3-Dihydroxybiphenyl 1,2-Dioxygenase, domain 1"/>
    <property type="match status" value="2"/>
</dbReference>
<dbReference type="PANTHER" id="PTHR35006:SF2">
    <property type="entry name" value="GLYOXALASE FAMILY PROTEIN (AFU_ORTHOLOGUE AFUA_5G14830)"/>
    <property type="match status" value="1"/>
</dbReference>
<dbReference type="CDD" id="cd07262">
    <property type="entry name" value="VOC_like"/>
    <property type="match status" value="1"/>
</dbReference>
<name>A0A0M9WAG7_9EURO</name>
<organism evidence="1 2">
    <name type="scientific">Penicillium nordicum</name>
    <dbReference type="NCBI Taxonomy" id="229535"/>
    <lineage>
        <taxon>Eukaryota</taxon>
        <taxon>Fungi</taxon>
        <taxon>Dikarya</taxon>
        <taxon>Ascomycota</taxon>
        <taxon>Pezizomycotina</taxon>
        <taxon>Eurotiomycetes</taxon>
        <taxon>Eurotiomycetidae</taxon>
        <taxon>Eurotiales</taxon>
        <taxon>Aspergillaceae</taxon>
        <taxon>Penicillium</taxon>
    </lineage>
</organism>
<proteinExistence type="predicted"/>
<dbReference type="OrthoDB" id="10249419at2759"/>
<dbReference type="EMBL" id="LHQQ01000337">
    <property type="protein sequence ID" value="KOS37252.1"/>
    <property type="molecule type" value="Genomic_DNA"/>
</dbReference>
<dbReference type="STRING" id="229535.A0A0M9WAG7"/>
<comment type="caution">
    <text evidence="1">The sequence shown here is derived from an EMBL/GenBank/DDBJ whole genome shotgun (WGS) entry which is preliminary data.</text>
</comment>
<evidence type="ECO:0008006" key="3">
    <source>
        <dbReference type="Google" id="ProtNLM"/>
    </source>
</evidence>
<gene>
    <name evidence="1" type="ORF">ACN38_g11968</name>
</gene>
<keyword evidence="2" id="KW-1185">Reference proteome</keyword>
<dbReference type="PANTHER" id="PTHR35006">
    <property type="entry name" value="GLYOXALASE FAMILY PROTEIN (AFU_ORTHOLOGUE AFUA_5G14830)"/>
    <property type="match status" value="1"/>
</dbReference>
<evidence type="ECO:0000313" key="2">
    <source>
        <dbReference type="Proteomes" id="UP000037696"/>
    </source>
</evidence>
<dbReference type="AlphaFoldDB" id="A0A0M9WAG7"/>
<evidence type="ECO:0000313" key="1">
    <source>
        <dbReference type="EMBL" id="KOS37252.1"/>
    </source>
</evidence>
<accession>A0A0M9WAG7</accession>
<dbReference type="SUPFAM" id="SSF54593">
    <property type="entry name" value="Glyoxalase/Bleomycin resistance protein/Dihydroxybiphenyl dioxygenase"/>
    <property type="match status" value="1"/>
</dbReference>
<dbReference type="InterPro" id="IPR029068">
    <property type="entry name" value="Glyas_Bleomycin-R_OHBP_Dase"/>
</dbReference>
<sequence>MELNHLKAKGQLNIQGYGRKGSRFWPQKRSFSASIPQVLIYIIYLAGARDYISNILAELSSENIDESSPLGWDDQGQMLITSLTRRFILLEHSKADSYFFDSPQVSTSGEVRDKQQDIVNYIILGSPKLRLCWQDRVVYAAMMSSNIDHLGITAPDGHFESLVEWYKKALSPLGYKEIMRFPGMVGLGSEIPDFWITQKETHIPSGFHFAFTAPSMVTSPTLSSYDFHFKTLCYIFRLTPVDRAAVDAFHTVAIDAGGTCNGKPGLRPEYHENYYGAFVLDPIGNNVELVSHSPETQKK</sequence>
<reference evidence="1 2" key="1">
    <citation type="submission" date="2015-08" db="EMBL/GenBank/DDBJ databases">
        <title>Genome sequencing of Penicillium nordicum.</title>
        <authorList>
            <person name="Nguyen H.D."/>
            <person name="Seifert K.A."/>
        </authorList>
    </citation>
    <scope>NUCLEOTIDE SEQUENCE [LARGE SCALE GENOMIC DNA]</scope>
    <source>
        <strain evidence="1 2">DAOMC 185683</strain>
    </source>
</reference>
<protein>
    <recommendedName>
        <fullName evidence="3">VOC domain-containing protein</fullName>
    </recommendedName>
</protein>
<dbReference type="Proteomes" id="UP000037696">
    <property type="component" value="Unassembled WGS sequence"/>
</dbReference>